<evidence type="ECO:0000256" key="2">
    <source>
        <dbReference type="ARBA" id="ARBA00023015"/>
    </source>
</evidence>
<organism evidence="6 7">
    <name type="scientific">Enterococcus thailandicus</name>
    <dbReference type="NCBI Taxonomy" id="417368"/>
    <lineage>
        <taxon>Bacteria</taxon>
        <taxon>Bacillati</taxon>
        <taxon>Bacillota</taxon>
        <taxon>Bacilli</taxon>
        <taxon>Lactobacillales</taxon>
        <taxon>Enterococcaceae</taxon>
        <taxon>Enterococcus</taxon>
    </lineage>
</organism>
<keyword evidence="4" id="KW-0804">Transcription</keyword>
<dbReference type="InterPro" id="IPR036390">
    <property type="entry name" value="WH_DNA-bd_sf"/>
</dbReference>
<dbReference type="InterPro" id="IPR005119">
    <property type="entry name" value="LysR_subst-bd"/>
</dbReference>
<name>A0A179ERQ1_ENTTH</name>
<dbReference type="EMBL" id="LWMN01000013">
    <property type="protein sequence ID" value="OAQ55559.1"/>
    <property type="molecule type" value="Genomic_DNA"/>
</dbReference>
<comment type="similarity">
    <text evidence="1">Belongs to the LysR transcriptional regulatory family.</text>
</comment>
<evidence type="ECO:0000259" key="5">
    <source>
        <dbReference type="PROSITE" id="PS50931"/>
    </source>
</evidence>
<evidence type="ECO:0000256" key="3">
    <source>
        <dbReference type="ARBA" id="ARBA00023125"/>
    </source>
</evidence>
<proteinExistence type="inferred from homology"/>
<keyword evidence="2" id="KW-0805">Transcription regulation</keyword>
<dbReference type="Proteomes" id="UP000078516">
    <property type="component" value="Unassembled WGS sequence"/>
</dbReference>
<evidence type="ECO:0000256" key="4">
    <source>
        <dbReference type="ARBA" id="ARBA00023163"/>
    </source>
</evidence>
<dbReference type="InterPro" id="IPR000847">
    <property type="entry name" value="LysR_HTH_N"/>
</dbReference>
<accession>A0A179ERQ1</accession>
<protein>
    <submittedName>
        <fullName evidence="6">LysR family transcriptional regulator</fullName>
    </submittedName>
</protein>
<dbReference type="PROSITE" id="PS50931">
    <property type="entry name" value="HTH_LYSR"/>
    <property type="match status" value="1"/>
</dbReference>
<keyword evidence="3" id="KW-0238">DNA-binding</keyword>
<dbReference type="Pfam" id="PF03466">
    <property type="entry name" value="LysR_substrate"/>
    <property type="match status" value="1"/>
</dbReference>
<dbReference type="RefSeq" id="WP_067484131.1">
    <property type="nucleotide sequence ID" value="NZ_LWMN01000013.1"/>
</dbReference>
<dbReference type="GO" id="GO:0005829">
    <property type="term" value="C:cytosol"/>
    <property type="evidence" value="ECO:0007669"/>
    <property type="project" value="TreeGrafter"/>
</dbReference>
<reference evidence="6 7" key="1">
    <citation type="submission" date="2016-04" db="EMBL/GenBank/DDBJ databases">
        <title>Draft genome of an Enterococcus thailandicus strain isolated from bovine feces.</title>
        <authorList>
            <person name="Beukers A.G."/>
            <person name="Zaheer R."/>
            <person name="Goji N."/>
            <person name="Cook S.R."/>
            <person name="Amoako K."/>
            <person name="Chaves A.V."/>
            <person name="Ward M.P."/>
            <person name="Mcallister T.A."/>
        </authorList>
    </citation>
    <scope>NUCLEOTIDE SEQUENCE [LARGE SCALE GENOMIC DNA]</scope>
    <source>
        <strain evidence="6 7">F0711D 46</strain>
    </source>
</reference>
<keyword evidence="7" id="KW-1185">Reference proteome</keyword>
<evidence type="ECO:0000256" key="1">
    <source>
        <dbReference type="ARBA" id="ARBA00009437"/>
    </source>
</evidence>
<gene>
    <name evidence="6" type="ORF">A6E74_08715</name>
</gene>
<dbReference type="AlphaFoldDB" id="A0A179ERQ1"/>
<dbReference type="Pfam" id="PF00126">
    <property type="entry name" value="HTH_1"/>
    <property type="match status" value="1"/>
</dbReference>
<dbReference type="PANTHER" id="PTHR30419">
    <property type="entry name" value="HTH-TYPE TRANSCRIPTIONAL REGULATOR YBHD"/>
    <property type="match status" value="1"/>
</dbReference>
<dbReference type="Gene3D" id="3.40.190.290">
    <property type="match status" value="1"/>
</dbReference>
<dbReference type="SUPFAM" id="SSF46785">
    <property type="entry name" value="Winged helix' DNA-binding domain"/>
    <property type="match status" value="1"/>
</dbReference>
<comment type="caution">
    <text evidence="6">The sequence shown here is derived from an EMBL/GenBank/DDBJ whole genome shotgun (WGS) entry which is preliminary data.</text>
</comment>
<dbReference type="Gene3D" id="1.10.10.10">
    <property type="entry name" value="Winged helix-like DNA-binding domain superfamily/Winged helix DNA-binding domain"/>
    <property type="match status" value="1"/>
</dbReference>
<dbReference type="InterPro" id="IPR050950">
    <property type="entry name" value="HTH-type_LysR_regulators"/>
</dbReference>
<evidence type="ECO:0000313" key="6">
    <source>
        <dbReference type="EMBL" id="OAQ55559.1"/>
    </source>
</evidence>
<sequence>MNTRDIEYYVQLVKLKNFTKVANLFHVSQPTITYAVQRLEKELNAVLIVRDRSHNELLITPAGHQLFIHAQSILQEITRAKAEIQQLQTKKIRLGMPPIIGNEYFPKLSGYFIRQKLMNQLEIIDGGSRDLYGMIHQGQIDLALLGSTQPIVDQSLETQLLLDKQFMIVVSPEHPLAQKEAVSFKELISEEFVLLNEHYVHPTAFSKLAKQAHIEPKIVYQSNDLSILKSMIREQVGIGFLTEIAIHPEDQLVVLPLTDTVQPRFLISLVTRTQQLPTDLQQQVVRVINEFIQIQKNSPSD</sequence>
<dbReference type="CDD" id="cd08437">
    <property type="entry name" value="PBP2_MleR"/>
    <property type="match status" value="1"/>
</dbReference>
<dbReference type="InterPro" id="IPR036388">
    <property type="entry name" value="WH-like_DNA-bd_sf"/>
</dbReference>
<evidence type="ECO:0000313" key="7">
    <source>
        <dbReference type="Proteomes" id="UP000078516"/>
    </source>
</evidence>
<dbReference type="SUPFAM" id="SSF53850">
    <property type="entry name" value="Periplasmic binding protein-like II"/>
    <property type="match status" value="1"/>
</dbReference>
<dbReference type="PRINTS" id="PR00039">
    <property type="entry name" value="HTHLYSR"/>
</dbReference>
<dbReference type="GO" id="GO:0003677">
    <property type="term" value="F:DNA binding"/>
    <property type="evidence" value="ECO:0007669"/>
    <property type="project" value="UniProtKB-KW"/>
</dbReference>
<dbReference type="GO" id="GO:0003700">
    <property type="term" value="F:DNA-binding transcription factor activity"/>
    <property type="evidence" value="ECO:0007669"/>
    <property type="project" value="InterPro"/>
</dbReference>
<feature type="domain" description="HTH lysR-type" evidence="5">
    <location>
        <begin position="1"/>
        <end position="58"/>
    </location>
</feature>
<dbReference type="PANTHER" id="PTHR30419:SF28">
    <property type="entry name" value="HTH-TYPE TRANSCRIPTIONAL REGULATOR BSDA"/>
    <property type="match status" value="1"/>
</dbReference>